<dbReference type="Pfam" id="PF01636">
    <property type="entry name" value="APH"/>
    <property type="match status" value="1"/>
</dbReference>
<dbReference type="Proteomes" id="UP001316384">
    <property type="component" value="Chromosome"/>
</dbReference>
<organism evidence="2 3">
    <name type="scientific">Cellulomonas xiejunii</name>
    <dbReference type="NCBI Taxonomy" id="2968083"/>
    <lineage>
        <taxon>Bacteria</taxon>
        <taxon>Bacillati</taxon>
        <taxon>Actinomycetota</taxon>
        <taxon>Actinomycetes</taxon>
        <taxon>Micrococcales</taxon>
        <taxon>Cellulomonadaceae</taxon>
        <taxon>Cellulomonas</taxon>
    </lineage>
</organism>
<dbReference type="InterPro" id="IPR011009">
    <property type="entry name" value="Kinase-like_dom_sf"/>
</dbReference>
<dbReference type="RefSeq" id="WP_227576872.1">
    <property type="nucleotide sequence ID" value="NZ_CP101987.1"/>
</dbReference>
<protein>
    <submittedName>
        <fullName evidence="2">Aminoglycoside phosphotransferase family protein</fullName>
    </submittedName>
</protein>
<dbReference type="CDD" id="cd05155">
    <property type="entry name" value="APH_ChoK_like_1"/>
    <property type="match status" value="1"/>
</dbReference>
<evidence type="ECO:0000313" key="3">
    <source>
        <dbReference type="Proteomes" id="UP001316384"/>
    </source>
</evidence>
<gene>
    <name evidence="2" type="ORF">NP048_18955</name>
</gene>
<name>A0ABY5KMU9_9CELL</name>
<accession>A0ABY5KMU9</accession>
<sequence>MRRLVAEQHPAWATLPVTPAARSGWDNRTFRLGDELLVRLPSAEWYIEAVAKEQRWLPVLAPHLPLPIPAPVAAGMPGQGYPWPWSVYRWLPGASVDAAPPADLTRLAVDLAGFLNALRHAPGPGPAPGQHNWWRGGPVGHYDDQTRHALDALAGEVDVRAATDVWEAAVTSAWDGPDVWLHGDVAPGNLLVRGGVLSAVIDFGTCGWGGPSCDLVIAWTVLDGRSREAFRAAVGADPTMWARARGWALWKALITMDRQHDDPGARAGARRVLEAVLADHAAHA</sequence>
<dbReference type="InterPro" id="IPR051678">
    <property type="entry name" value="AGP_Transferase"/>
</dbReference>
<dbReference type="SUPFAM" id="SSF56112">
    <property type="entry name" value="Protein kinase-like (PK-like)"/>
    <property type="match status" value="1"/>
</dbReference>
<proteinExistence type="predicted"/>
<feature type="domain" description="Aminoglycoside phosphotransferase" evidence="1">
    <location>
        <begin position="21"/>
        <end position="247"/>
    </location>
</feature>
<dbReference type="Gene3D" id="3.90.1200.10">
    <property type="match status" value="1"/>
</dbReference>
<dbReference type="PANTHER" id="PTHR21310:SF42">
    <property type="entry name" value="BIFUNCTIONAL AAC_APH"/>
    <property type="match status" value="1"/>
</dbReference>
<dbReference type="PANTHER" id="PTHR21310">
    <property type="entry name" value="AMINOGLYCOSIDE PHOSPHOTRANSFERASE-RELATED-RELATED"/>
    <property type="match status" value="1"/>
</dbReference>
<reference evidence="2 3" key="1">
    <citation type="submission" date="2022-07" db="EMBL/GenBank/DDBJ databases">
        <title>Novel species in genus cellulomonas.</title>
        <authorList>
            <person name="Ye L."/>
        </authorList>
    </citation>
    <scope>NUCLEOTIDE SEQUENCE [LARGE SCALE GENOMIC DNA]</scope>
    <source>
        <strain evidence="3">zg-B89</strain>
    </source>
</reference>
<keyword evidence="3" id="KW-1185">Reference proteome</keyword>
<dbReference type="Gene3D" id="3.30.200.20">
    <property type="entry name" value="Phosphorylase Kinase, domain 1"/>
    <property type="match status" value="1"/>
</dbReference>
<dbReference type="EMBL" id="CP101987">
    <property type="protein sequence ID" value="UUI71837.1"/>
    <property type="molecule type" value="Genomic_DNA"/>
</dbReference>
<evidence type="ECO:0000259" key="1">
    <source>
        <dbReference type="Pfam" id="PF01636"/>
    </source>
</evidence>
<dbReference type="InterPro" id="IPR002575">
    <property type="entry name" value="Aminoglycoside_PTrfase"/>
</dbReference>
<evidence type="ECO:0000313" key="2">
    <source>
        <dbReference type="EMBL" id="UUI71837.1"/>
    </source>
</evidence>